<feature type="domain" description="Peptidase S1" evidence="6">
    <location>
        <begin position="1"/>
        <end position="123"/>
    </location>
</feature>
<gene>
    <name evidence="7" type="primary">PRSS27</name>
    <name evidence="7" type="ORF">Ciccas_012989</name>
</gene>
<name>A0ABD2PMB6_9PLAT</name>
<dbReference type="Proteomes" id="UP001626550">
    <property type="component" value="Unassembled WGS sequence"/>
</dbReference>
<keyword evidence="7" id="KW-0645">Protease</keyword>
<keyword evidence="8" id="KW-1185">Reference proteome</keyword>
<reference evidence="7 8" key="1">
    <citation type="submission" date="2024-11" db="EMBL/GenBank/DDBJ databases">
        <title>Adaptive evolution of stress response genes in parasites aligns with host niche diversity.</title>
        <authorList>
            <person name="Hahn C."/>
            <person name="Resl P."/>
        </authorList>
    </citation>
    <scope>NUCLEOTIDE SEQUENCE [LARGE SCALE GENOMIC DNA]</scope>
    <source>
        <strain evidence="7">EGGRZ-B1_66</strain>
        <tissue evidence="7">Body</tissue>
    </source>
</reference>
<keyword evidence="4" id="KW-1015">Disulfide bond</keyword>
<evidence type="ECO:0000256" key="2">
    <source>
        <dbReference type="ARBA" id="ARBA00022525"/>
    </source>
</evidence>
<comment type="subcellular location">
    <subcellularLocation>
        <location evidence="1">Secreted</location>
    </subcellularLocation>
</comment>
<keyword evidence="3" id="KW-0732">Signal</keyword>
<keyword evidence="2" id="KW-0964">Secreted</keyword>
<dbReference type="InterPro" id="IPR001254">
    <property type="entry name" value="Trypsin_dom"/>
</dbReference>
<evidence type="ECO:0000313" key="8">
    <source>
        <dbReference type="Proteomes" id="UP001626550"/>
    </source>
</evidence>
<dbReference type="InterPro" id="IPR043504">
    <property type="entry name" value="Peptidase_S1_PA_chymotrypsin"/>
</dbReference>
<evidence type="ECO:0000313" key="7">
    <source>
        <dbReference type="EMBL" id="KAL3308479.1"/>
    </source>
</evidence>
<dbReference type="PROSITE" id="PS50240">
    <property type="entry name" value="TRYPSIN_DOM"/>
    <property type="match status" value="1"/>
</dbReference>
<dbReference type="GO" id="GO:0006508">
    <property type="term" value="P:proteolysis"/>
    <property type="evidence" value="ECO:0007669"/>
    <property type="project" value="UniProtKB-KW"/>
</dbReference>
<keyword evidence="7" id="KW-0378">Hydrolase</keyword>
<dbReference type="GO" id="GO:0005576">
    <property type="term" value="C:extracellular region"/>
    <property type="evidence" value="ECO:0007669"/>
    <property type="project" value="UniProtKB-SubCell"/>
</dbReference>
<protein>
    <submittedName>
        <fullName evidence="7">Serine protease 27</fullName>
    </submittedName>
</protein>
<dbReference type="GO" id="GO:0008233">
    <property type="term" value="F:peptidase activity"/>
    <property type="evidence" value="ECO:0007669"/>
    <property type="project" value="UniProtKB-KW"/>
</dbReference>
<evidence type="ECO:0000256" key="5">
    <source>
        <dbReference type="ARBA" id="ARBA00023180"/>
    </source>
</evidence>
<dbReference type="Gene3D" id="2.40.10.10">
    <property type="entry name" value="Trypsin-like serine proteases"/>
    <property type="match status" value="1"/>
</dbReference>
<dbReference type="Pfam" id="PF00089">
    <property type="entry name" value="Trypsin"/>
    <property type="match status" value="1"/>
</dbReference>
<evidence type="ECO:0000259" key="6">
    <source>
        <dbReference type="PROSITE" id="PS50240"/>
    </source>
</evidence>
<sequence length="153" mass="17209">APLATNKNFPEAGRVCKMAGWGTMQDGDIAIEPQFLQTNVVDPILCFNQWGGDFKPKKQFCDLHKTLNKATAEGDSGSGFLCRSGRTWLLAGLVSYGNNTDYFTPAVNVRVSAYYDWIQKTMAKDNPAPKPVDNEIRNCIVKVIKWILDHYRY</sequence>
<dbReference type="SUPFAM" id="SSF50494">
    <property type="entry name" value="Trypsin-like serine proteases"/>
    <property type="match status" value="1"/>
</dbReference>
<comment type="caution">
    <text evidence="7">The sequence shown here is derived from an EMBL/GenBank/DDBJ whole genome shotgun (WGS) entry which is preliminary data.</text>
</comment>
<keyword evidence="5" id="KW-0325">Glycoprotein</keyword>
<organism evidence="7 8">
    <name type="scientific">Cichlidogyrus casuarinus</name>
    <dbReference type="NCBI Taxonomy" id="1844966"/>
    <lineage>
        <taxon>Eukaryota</taxon>
        <taxon>Metazoa</taxon>
        <taxon>Spiralia</taxon>
        <taxon>Lophotrochozoa</taxon>
        <taxon>Platyhelminthes</taxon>
        <taxon>Monogenea</taxon>
        <taxon>Monopisthocotylea</taxon>
        <taxon>Dactylogyridea</taxon>
        <taxon>Ancyrocephalidae</taxon>
        <taxon>Cichlidogyrus</taxon>
    </lineage>
</organism>
<evidence type="ECO:0000256" key="1">
    <source>
        <dbReference type="ARBA" id="ARBA00004613"/>
    </source>
</evidence>
<evidence type="ECO:0000256" key="3">
    <source>
        <dbReference type="ARBA" id="ARBA00022729"/>
    </source>
</evidence>
<accession>A0ABD2PMB6</accession>
<dbReference type="EMBL" id="JBJKFK010005170">
    <property type="protein sequence ID" value="KAL3308479.1"/>
    <property type="molecule type" value="Genomic_DNA"/>
</dbReference>
<dbReference type="AlphaFoldDB" id="A0ABD2PMB6"/>
<dbReference type="InterPro" id="IPR009003">
    <property type="entry name" value="Peptidase_S1_PA"/>
</dbReference>
<proteinExistence type="predicted"/>
<evidence type="ECO:0000256" key="4">
    <source>
        <dbReference type="ARBA" id="ARBA00023157"/>
    </source>
</evidence>
<dbReference type="FunFam" id="2.40.10.10:FF:000054">
    <property type="entry name" value="Complement C1r subcomponent"/>
    <property type="match status" value="1"/>
</dbReference>
<dbReference type="PANTHER" id="PTHR24250">
    <property type="entry name" value="CHYMOTRYPSIN-RELATED"/>
    <property type="match status" value="1"/>
</dbReference>
<feature type="non-terminal residue" evidence="7">
    <location>
        <position position="1"/>
    </location>
</feature>